<proteinExistence type="predicted"/>
<dbReference type="Proteomes" id="UP001286313">
    <property type="component" value="Unassembled WGS sequence"/>
</dbReference>
<sequence length="115" mass="13166">MPEDFLPSLVKVHPIRQVKVCSPIKHIVWVHKPNTKRGAHVLKPLIYPNGFREIMGTGTKSGENSYYCCPIKSLEFIHHVHGIEDDLFSVAGLSIPKEQIVTRHLCNYRCAFTDW</sequence>
<comment type="caution">
    <text evidence="1">The sequence shown here is derived from an EMBL/GenBank/DDBJ whole genome shotgun (WGS) entry which is preliminary data.</text>
</comment>
<evidence type="ECO:0000313" key="2">
    <source>
        <dbReference type="Proteomes" id="UP001286313"/>
    </source>
</evidence>
<dbReference type="EMBL" id="JAWQEG010000428">
    <property type="protein sequence ID" value="KAK3890385.1"/>
    <property type="molecule type" value="Genomic_DNA"/>
</dbReference>
<gene>
    <name evidence="1" type="ORF">Pcinc_005669</name>
</gene>
<protein>
    <submittedName>
        <fullName evidence="1">Uncharacterized protein</fullName>
    </submittedName>
</protein>
<reference evidence="1" key="1">
    <citation type="submission" date="2023-10" db="EMBL/GenBank/DDBJ databases">
        <title>Genome assemblies of two species of porcelain crab, Petrolisthes cinctipes and Petrolisthes manimaculis (Anomura: Porcellanidae).</title>
        <authorList>
            <person name="Angst P."/>
        </authorList>
    </citation>
    <scope>NUCLEOTIDE SEQUENCE</scope>
    <source>
        <strain evidence="1">PB745_01</strain>
        <tissue evidence="1">Gill</tissue>
    </source>
</reference>
<dbReference type="AlphaFoldDB" id="A0AAE1GCW5"/>
<name>A0AAE1GCW5_PETCI</name>
<accession>A0AAE1GCW5</accession>
<evidence type="ECO:0000313" key="1">
    <source>
        <dbReference type="EMBL" id="KAK3890385.1"/>
    </source>
</evidence>
<organism evidence="1 2">
    <name type="scientific">Petrolisthes cinctipes</name>
    <name type="common">Flat porcelain crab</name>
    <dbReference type="NCBI Taxonomy" id="88211"/>
    <lineage>
        <taxon>Eukaryota</taxon>
        <taxon>Metazoa</taxon>
        <taxon>Ecdysozoa</taxon>
        <taxon>Arthropoda</taxon>
        <taxon>Crustacea</taxon>
        <taxon>Multicrustacea</taxon>
        <taxon>Malacostraca</taxon>
        <taxon>Eumalacostraca</taxon>
        <taxon>Eucarida</taxon>
        <taxon>Decapoda</taxon>
        <taxon>Pleocyemata</taxon>
        <taxon>Anomura</taxon>
        <taxon>Galatheoidea</taxon>
        <taxon>Porcellanidae</taxon>
        <taxon>Petrolisthes</taxon>
    </lineage>
</organism>
<keyword evidence="2" id="KW-1185">Reference proteome</keyword>